<sequence>MSRNYKFHTQEKPHFITFSVVKWIDAFTRIQYREILLDSIKYCQQNKGLEVYAWVVMSNHVHMIIGTQNLPMQGIIRDLKKHTSKSIVKVIRENEQESRRDWLIWMFEREGKRNPNNEVHQFWQQDNHPIELYSNEVMQQKLDYIHNNPVKAGWVDEPQHYLYSSARDYGGGKGLLDVILMV</sequence>
<organism evidence="2 3">
    <name type="scientific">Mucilaginibacter gracilis</name>
    <dbReference type="NCBI Taxonomy" id="423350"/>
    <lineage>
        <taxon>Bacteria</taxon>
        <taxon>Pseudomonadati</taxon>
        <taxon>Bacteroidota</taxon>
        <taxon>Sphingobacteriia</taxon>
        <taxon>Sphingobacteriales</taxon>
        <taxon>Sphingobacteriaceae</taxon>
        <taxon>Mucilaginibacter</taxon>
    </lineage>
</organism>
<dbReference type="RefSeq" id="WP_121198532.1">
    <property type="nucleotide sequence ID" value="NZ_RBKU01000001.1"/>
</dbReference>
<dbReference type="Pfam" id="PF01797">
    <property type="entry name" value="Y1_Tnp"/>
    <property type="match status" value="1"/>
</dbReference>
<dbReference type="PANTHER" id="PTHR36966:SF1">
    <property type="entry name" value="REP-ASSOCIATED TYROSINE TRANSPOSASE"/>
    <property type="match status" value="1"/>
</dbReference>
<reference evidence="2 3" key="1">
    <citation type="submission" date="2018-10" db="EMBL/GenBank/DDBJ databases">
        <title>Genomic Encyclopedia of Archaeal and Bacterial Type Strains, Phase II (KMG-II): from individual species to whole genera.</title>
        <authorList>
            <person name="Goeker M."/>
        </authorList>
    </citation>
    <scope>NUCLEOTIDE SEQUENCE [LARGE SCALE GENOMIC DNA]</scope>
    <source>
        <strain evidence="2 3">DSM 18602</strain>
    </source>
</reference>
<evidence type="ECO:0000259" key="1">
    <source>
        <dbReference type="SMART" id="SM01321"/>
    </source>
</evidence>
<dbReference type="GO" id="GO:0004803">
    <property type="term" value="F:transposase activity"/>
    <property type="evidence" value="ECO:0007669"/>
    <property type="project" value="InterPro"/>
</dbReference>
<dbReference type="GO" id="GO:0006313">
    <property type="term" value="P:DNA transposition"/>
    <property type="evidence" value="ECO:0007669"/>
    <property type="project" value="InterPro"/>
</dbReference>
<dbReference type="Proteomes" id="UP000268007">
    <property type="component" value="Unassembled WGS sequence"/>
</dbReference>
<dbReference type="OrthoDB" id="9788881at2"/>
<evidence type="ECO:0000313" key="2">
    <source>
        <dbReference type="EMBL" id="RKR82991.1"/>
    </source>
</evidence>
<dbReference type="InterPro" id="IPR036515">
    <property type="entry name" value="Transposase_17_sf"/>
</dbReference>
<gene>
    <name evidence="2" type="ORF">BDD43_3191</name>
</gene>
<evidence type="ECO:0000313" key="3">
    <source>
        <dbReference type="Proteomes" id="UP000268007"/>
    </source>
</evidence>
<dbReference type="NCBIfam" id="NF047646">
    <property type="entry name" value="REP_Tyr_transpos"/>
    <property type="match status" value="1"/>
</dbReference>
<dbReference type="AlphaFoldDB" id="A0A495J2U2"/>
<proteinExistence type="predicted"/>
<protein>
    <submittedName>
        <fullName evidence="2">REP element-mobilizing transposase RayT</fullName>
    </submittedName>
</protein>
<feature type="domain" description="Transposase IS200-like" evidence="1">
    <location>
        <begin position="9"/>
        <end position="148"/>
    </location>
</feature>
<name>A0A495J2U2_9SPHI</name>
<dbReference type="EMBL" id="RBKU01000001">
    <property type="protein sequence ID" value="RKR82991.1"/>
    <property type="molecule type" value="Genomic_DNA"/>
</dbReference>
<dbReference type="SMART" id="SM01321">
    <property type="entry name" value="Y1_Tnp"/>
    <property type="match status" value="1"/>
</dbReference>
<dbReference type="GO" id="GO:0043565">
    <property type="term" value="F:sequence-specific DNA binding"/>
    <property type="evidence" value="ECO:0007669"/>
    <property type="project" value="TreeGrafter"/>
</dbReference>
<keyword evidence="3" id="KW-1185">Reference proteome</keyword>
<dbReference type="SUPFAM" id="SSF143422">
    <property type="entry name" value="Transposase IS200-like"/>
    <property type="match status" value="1"/>
</dbReference>
<dbReference type="InterPro" id="IPR052715">
    <property type="entry name" value="RAYT_transposase"/>
</dbReference>
<dbReference type="Gene3D" id="3.30.70.1290">
    <property type="entry name" value="Transposase IS200-like"/>
    <property type="match status" value="1"/>
</dbReference>
<comment type="caution">
    <text evidence="2">The sequence shown here is derived from an EMBL/GenBank/DDBJ whole genome shotgun (WGS) entry which is preliminary data.</text>
</comment>
<accession>A0A495J2U2</accession>
<dbReference type="PANTHER" id="PTHR36966">
    <property type="entry name" value="REP-ASSOCIATED TYROSINE TRANSPOSASE"/>
    <property type="match status" value="1"/>
</dbReference>
<dbReference type="InterPro" id="IPR002686">
    <property type="entry name" value="Transposase_17"/>
</dbReference>